<feature type="compositionally biased region" description="Low complexity" evidence="8">
    <location>
        <begin position="179"/>
        <end position="198"/>
    </location>
</feature>
<gene>
    <name evidence="10" type="ORF">ASPZODRAFT_136621</name>
</gene>
<dbReference type="RefSeq" id="XP_022577583.1">
    <property type="nucleotide sequence ID" value="XM_022724098.1"/>
</dbReference>
<evidence type="ECO:0000256" key="2">
    <source>
        <dbReference type="ARBA" id="ARBA00022723"/>
    </source>
</evidence>
<dbReference type="GeneID" id="34610563"/>
<evidence type="ECO:0000313" key="10">
    <source>
        <dbReference type="EMBL" id="OJJ43073.1"/>
    </source>
</evidence>
<keyword evidence="3" id="KW-0677">Repeat</keyword>
<dbReference type="InterPro" id="IPR013087">
    <property type="entry name" value="Znf_C2H2_type"/>
</dbReference>
<proteinExistence type="predicted"/>
<feature type="compositionally biased region" description="Low complexity" evidence="8">
    <location>
        <begin position="116"/>
        <end position="129"/>
    </location>
</feature>
<feature type="domain" description="C2H2-type" evidence="9">
    <location>
        <begin position="326"/>
        <end position="356"/>
    </location>
</feature>
<dbReference type="Gene3D" id="3.30.160.60">
    <property type="entry name" value="Classic Zinc Finger"/>
    <property type="match status" value="2"/>
</dbReference>
<dbReference type="STRING" id="1073090.A0A1L9S7F4"/>
<evidence type="ECO:0000256" key="6">
    <source>
        <dbReference type="ARBA" id="ARBA00023242"/>
    </source>
</evidence>
<evidence type="ECO:0000313" key="11">
    <source>
        <dbReference type="Proteomes" id="UP000184188"/>
    </source>
</evidence>
<dbReference type="VEuPathDB" id="FungiDB:ASPZODRAFT_136621"/>
<keyword evidence="11" id="KW-1185">Reference proteome</keyword>
<dbReference type="GO" id="GO:0005634">
    <property type="term" value="C:nucleus"/>
    <property type="evidence" value="ECO:0007669"/>
    <property type="project" value="UniProtKB-SubCell"/>
</dbReference>
<reference evidence="11" key="1">
    <citation type="journal article" date="2017" name="Genome Biol.">
        <title>Comparative genomics reveals high biological diversity and specific adaptations in the industrially and medically important fungal genus Aspergillus.</title>
        <authorList>
            <person name="de Vries R.P."/>
            <person name="Riley R."/>
            <person name="Wiebenga A."/>
            <person name="Aguilar-Osorio G."/>
            <person name="Amillis S."/>
            <person name="Uchima C.A."/>
            <person name="Anderluh G."/>
            <person name="Asadollahi M."/>
            <person name="Askin M."/>
            <person name="Barry K."/>
            <person name="Battaglia E."/>
            <person name="Bayram O."/>
            <person name="Benocci T."/>
            <person name="Braus-Stromeyer S.A."/>
            <person name="Caldana C."/>
            <person name="Canovas D."/>
            <person name="Cerqueira G.C."/>
            <person name="Chen F."/>
            <person name="Chen W."/>
            <person name="Choi C."/>
            <person name="Clum A."/>
            <person name="Dos Santos R.A."/>
            <person name="Damasio A.R."/>
            <person name="Diallinas G."/>
            <person name="Emri T."/>
            <person name="Fekete E."/>
            <person name="Flipphi M."/>
            <person name="Freyberg S."/>
            <person name="Gallo A."/>
            <person name="Gournas C."/>
            <person name="Habgood R."/>
            <person name="Hainaut M."/>
            <person name="Harispe M.L."/>
            <person name="Henrissat B."/>
            <person name="Hilden K.S."/>
            <person name="Hope R."/>
            <person name="Hossain A."/>
            <person name="Karabika E."/>
            <person name="Karaffa L."/>
            <person name="Karanyi Z."/>
            <person name="Krasevec N."/>
            <person name="Kuo A."/>
            <person name="Kusch H."/>
            <person name="LaButti K."/>
            <person name="Lagendijk E.L."/>
            <person name="Lapidus A."/>
            <person name="Levasseur A."/>
            <person name="Lindquist E."/>
            <person name="Lipzen A."/>
            <person name="Logrieco A.F."/>
            <person name="MacCabe A."/>
            <person name="Maekelae M.R."/>
            <person name="Malavazi I."/>
            <person name="Melin P."/>
            <person name="Meyer V."/>
            <person name="Mielnichuk N."/>
            <person name="Miskei M."/>
            <person name="Molnar A.P."/>
            <person name="Mule G."/>
            <person name="Ngan C.Y."/>
            <person name="Orejas M."/>
            <person name="Orosz E."/>
            <person name="Ouedraogo J.P."/>
            <person name="Overkamp K.M."/>
            <person name="Park H.-S."/>
            <person name="Perrone G."/>
            <person name="Piumi F."/>
            <person name="Punt P.J."/>
            <person name="Ram A.F."/>
            <person name="Ramon A."/>
            <person name="Rauscher S."/>
            <person name="Record E."/>
            <person name="Riano-Pachon D.M."/>
            <person name="Robert V."/>
            <person name="Roehrig J."/>
            <person name="Ruller R."/>
            <person name="Salamov A."/>
            <person name="Salih N.S."/>
            <person name="Samson R.A."/>
            <person name="Sandor E."/>
            <person name="Sanguinetti M."/>
            <person name="Schuetze T."/>
            <person name="Sepcic K."/>
            <person name="Shelest E."/>
            <person name="Sherlock G."/>
            <person name="Sophianopoulou V."/>
            <person name="Squina F.M."/>
            <person name="Sun H."/>
            <person name="Susca A."/>
            <person name="Todd R.B."/>
            <person name="Tsang A."/>
            <person name="Unkles S.E."/>
            <person name="van de Wiele N."/>
            <person name="van Rossen-Uffink D."/>
            <person name="Oliveira J.V."/>
            <person name="Vesth T.C."/>
            <person name="Visser J."/>
            <person name="Yu J.-H."/>
            <person name="Zhou M."/>
            <person name="Andersen M.R."/>
            <person name="Archer D.B."/>
            <person name="Baker S.E."/>
            <person name="Benoit I."/>
            <person name="Brakhage A.A."/>
            <person name="Braus G.H."/>
            <person name="Fischer R."/>
            <person name="Frisvad J.C."/>
            <person name="Goldman G.H."/>
            <person name="Houbraken J."/>
            <person name="Oakley B."/>
            <person name="Pocsi I."/>
            <person name="Scazzocchio C."/>
            <person name="Seiboth B."/>
            <person name="vanKuyk P.A."/>
            <person name="Wortman J."/>
            <person name="Dyer P.S."/>
            <person name="Grigoriev I.V."/>
        </authorList>
    </citation>
    <scope>NUCLEOTIDE SEQUENCE [LARGE SCALE GENOMIC DNA]</scope>
    <source>
        <strain evidence="11">CBS 506.65</strain>
    </source>
</reference>
<feature type="compositionally biased region" description="Low complexity" evidence="8">
    <location>
        <begin position="29"/>
        <end position="46"/>
    </location>
</feature>
<evidence type="ECO:0000256" key="3">
    <source>
        <dbReference type="ARBA" id="ARBA00022737"/>
    </source>
</evidence>
<feature type="domain" description="C2H2-type" evidence="9">
    <location>
        <begin position="298"/>
        <end position="325"/>
    </location>
</feature>
<dbReference type="PANTHER" id="PTHR16515">
    <property type="entry name" value="PR DOMAIN ZINC FINGER PROTEIN"/>
    <property type="match status" value="1"/>
</dbReference>
<feature type="region of interest" description="Disordered" evidence="8">
    <location>
        <begin position="1"/>
        <end position="202"/>
    </location>
</feature>
<dbReference type="SUPFAM" id="SSF57667">
    <property type="entry name" value="beta-beta-alpha zinc fingers"/>
    <property type="match status" value="1"/>
</dbReference>
<dbReference type="PROSITE" id="PS50157">
    <property type="entry name" value="ZINC_FINGER_C2H2_2"/>
    <property type="match status" value="2"/>
</dbReference>
<keyword evidence="5" id="KW-0862">Zinc</keyword>
<accession>A0A1L9S7F4</accession>
<feature type="compositionally biased region" description="Polar residues" evidence="8">
    <location>
        <begin position="159"/>
        <end position="169"/>
    </location>
</feature>
<protein>
    <recommendedName>
        <fullName evidence="9">C2H2-type domain-containing protein</fullName>
    </recommendedName>
</protein>
<dbReference type="InterPro" id="IPR036236">
    <property type="entry name" value="Znf_C2H2_sf"/>
</dbReference>
<dbReference type="InterPro" id="IPR050331">
    <property type="entry name" value="Zinc_finger"/>
</dbReference>
<dbReference type="OrthoDB" id="6077919at2759"/>
<evidence type="ECO:0000256" key="7">
    <source>
        <dbReference type="PROSITE-ProRule" id="PRU00042"/>
    </source>
</evidence>
<feature type="compositionally biased region" description="Polar residues" evidence="8">
    <location>
        <begin position="1"/>
        <end position="11"/>
    </location>
</feature>
<organism evidence="10 11">
    <name type="scientific">Penicilliopsis zonata CBS 506.65</name>
    <dbReference type="NCBI Taxonomy" id="1073090"/>
    <lineage>
        <taxon>Eukaryota</taxon>
        <taxon>Fungi</taxon>
        <taxon>Dikarya</taxon>
        <taxon>Ascomycota</taxon>
        <taxon>Pezizomycotina</taxon>
        <taxon>Eurotiomycetes</taxon>
        <taxon>Eurotiomycetidae</taxon>
        <taxon>Eurotiales</taxon>
        <taxon>Aspergillaceae</taxon>
        <taxon>Penicilliopsis</taxon>
    </lineage>
</organism>
<keyword evidence="2" id="KW-0479">Metal-binding</keyword>
<dbReference type="AlphaFoldDB" id="A0A1L9S7F4"/>
<name>A0A1L9S7F4_9EURO</name>
<dbReference type="PANTHER" id="PTHR16515:SF49">
    <property type="entry name" value="GASTRULA ZINC FINGER PROTEIN XLCGF49.1-LIKE-RELATED"/>
    <property type="match status" value="1"/>
</dbReference>
<evidence type="ECO:0000256" key="5">
    <source>
        <dbReference type="ARBA" id="ARBA00022833"/>
    </source>
</evidence>
<dbReference type="SMART" id="SM00355">
    <property type="entry name" value="ZnF_C2H2"/>
    <property type="match status" value="2"/>
</dbReference>
<dbReference type="Pfam" id="PF00096">
    <property type="entry name" value="zf-C2H2"/>
    <property type="match status" value="2"/>
</dbReference>
<feature type="compositionally biased region" description="Low complexity" evidence="8">
    <location>
        <begin position="243"/>
        <end position="258"/>
    </location>
</feature>
<dbReference type="GO" id="GO:0008270">
    <property type="term" value="F:zinc ion binding"/>
    <property type="evidence" value="ECO:0007669"/>
    <property type="project" value="UniProtKB-KW"/>
</dbReference>
<dbReference type="Proteomes" id="UP000184188">
    <property type="component" value="Unassembled WGS sequence"/>
</dbReference>
<dbReference type="EMBL" id="KV878354">
    <property type="protein sequence ID" value="OJJ43073.1"/>
    <property type="molecule type" value="Genomic_DNA"/>
</dbReference>
<sequence length="360" mass="38769">MDLASLITNHRPNPVKPRHLDLQTPPLPTTTSSSYFTTAAAATTSYVRSPQPPLSPPVDDQPKCSLPSISTLLEGADSAFHSAKRPRYSPDSESRRSYQSYDPVTAHLPPTPPLRPGSGFSSSNHPSPSTTVKTTEQQQQQQPPPPYSLLPNPTMDRPSISSQGSSARHSLSAMPQYPSPASSVASYSSPVEPSPSSSTYFQRPHASSVSSIATTIATTATASTPTPSVAVAVSTTAAATAITTPTTQSTLPSPSSPTGQHHHHHQQQIISPVTPAWQHHHYFPPSNTAPYQQNHDRYICRTCHKAFSRPSSLRIHSHSHTGEKPFRCTHAGCGKAFSVRSNMKRHERGCHTGRPVQAIV</sequence>
<keyword evidence="4 7" id="KW-0863">Zinc-finger</keyword>
<dbReference type="GO" id="GO:0010468">
    <property type="term" value="P:regulation of gene expression"/>
    <property type="evidence" value="ECO:0007669"/>
    <property type="project" value="TreeGrafter"/>
</dbReference>
<evidence type="ECO:0000256" key="4">
    <source>
        <dbReference type="ARBA" id="ARBA00022771"/>
    </source>
</evidence>
<keyword evidence="6" id="KW-0539">Nucleus</keyword>
<evidence type="ECO:0000256" key="1">
    <source>
        <dbReference type="ARBA" id="ARBA00004123"/>
    </source>
</evidence>
<evidence type="ECO:0000256" key="8">
    <source>
        <dbReference type="SAM" id="MobiDB-lite"/>
    </source>
</evidence>
<comment type="subcellular location">
    <subcellularLocation>
        <location evidence="1">Nucleus</location>
    </subcellularLocation>
</comment>
<dbReference type="PROSITE" id="PS00028">
    <property type="entry name" value="ZINC_FINGER_C2H2_1"/>
    <property type="match status" value="2"/>
</dbReference>
<dbReference type="FunFam" id="3.30.160.60:FF:001102">
    <property type="entry name" value="Transcription factor IIIA"/>
    <property type="match status" value="1"/>
</dbReference>
<evidence type="ECO:0000259" key="9">
    <source>
        <dbReference type="PROSITE" id="PS50157"/>
    </source>
</evidence>
<feature type="region of interest" description="Disordered" evidence="8">
    <location>
        <begin position="243"/>
        <end position="267"/>
    </location>
</feature>